<name>A0A9W8I9R2_9FUNG</name>
<gene>
    <name evidence="2" type="ORF">IWW36_003663</name>
</gene>
<organism evidence="2 3">
    <name type="scientific">Coemansia brasiliensis</name>
    <dbReference type="NCBI Taxonomy" id="2650707"/>
    <lineage>
        <taxon>Eukaryota</taxon>
        <taxon>Fungi</taxon>
        <taxon>Fungi incertae sedis</taxon>
        <taxon>Zoopagomycota</taxon>
        <taxon>Kickxellomycotina</taxon>
        <taxon>Kickxellomycetes</taxon>
        <taxon>Kickxellales</taxon>
        <taxon>Kickxellaceae</taxon>
        <taxon>Coemansia</taxon>
    </lineage>
</organism>
<keyword evidence="3" id="KW-1185">Reference proteome</keyword>
<evidence type="ECO:0000259" key="1">
    <source>
        <dbReference type="Pfam" id="PF08495"/>
    </source>
</evidence>
<evidence type="ECO:0000313" key="3">
    <source>
        <dbReference type="Proteomes" id="UP001139887"/>
    </source>
</evidence>
<reference evidence="2" key="1">
    <citation type="submission" date="2022-07" db="EMBL/GenBank/DDBJ databases">
        <title>Phylogenomic reconstructions and comparative analyses of Kickxellomycotina fungi.</title>
        <authorList>
            <person name="Reynolds N.K."/>
            <person name="Stajich J.E."/>
            <person name="Barry K."/>
            <person name="Grigoriev I.V."/>
            <person name="Crous P."/>
            <person name="Smith M.E."/>
        </authorList>
    </citation>
    <scope>NUCLEOTIDE SEQUENCE</scope>
    <source>
        <strain evidence="2">NRRL 1566</strain>
    </source>
</reference>
<dbReference type="OrthoDB" id="10251508at2759"/>
<feature type="domain" description="FIST" evidence="1">
    <location>
        <begin position="84"/>
        <end position="314"/>
    </location>
</feature>
<protein>
    <recommendedName>
        <fullName evidence="1">FIST domain-containing protein</fullName>
    </recommendedName>
</protein>
<dbReference type="AlphaFoldDB" id="A0A9W8I9R2"/>
<dbReference type="Proteomes" id="UP001139887">
    <property type="component" value="Unassembled WGS sequence"/>
</dbReference>
<comment type="caution">
    <text evidence="2">The sequence shown here is derived from an EMBL/GenBank/DDBJ whole genome shotgun (WGS) entry which is preliminary data.</text>
</comment>
<sequence>MKNKSAIVKMLSRLKNISRPACKRSYQQNRRLWIAASSAEPSLHTAATQCITSIHAALQTHQAETPSDKSHCFVLVSQQYQVSDTERIAKFIKEKLGSIAHSCTILGTVVDGIFSNKQKPATNGISVLFYQDEPNQFSQPFYIGDEHGRQRLREVAVGRWHNQTTDRFIQHQDKISWVQGKSSATQAASHLQLPSELRQIDDPRMVQLIIFASDKETRQVLDALDMRFPNAIKLGIVGAQTPFFNGREFTLFKDHQVYDSGIVGVAFGACDGANQAAIPALAAGVPKVVYGRLKPISGQYRIERCKGNVILELEEGDGAHSLIAALRKARMEHQCHDSDSRLFARITCTQNQQASSGEAAELQSEKVFQVTGGNPAKGGLAVDTLCDLAPGQFIQFMMLADSPSSQTAPMAAMGCQVCFGADSSAEIDHSNSSTQVFGGVSENGFSYGAPLSSKPPYKNLSKSVFVGSTECAVPGSVVTLELK</sequence>
<dbReference type="EMBL" id="JANBUW010000257">
    <property type="protein sequence ID" value="KAJ2847802.1"/>
    <property type="molecule type" value="Genomic_DNA"/>
</dbReference>
<dbReference type="InterPro" id="IPR013702">
    <property type="entry name" value="FIST_domain_N"/>
</dbReference>
<accession>A0A9W8I9R2</accession>
<dbReference type="Pfam" id="PF08495">
    <property type="entry name" value="FIST"/>
    <property type="match status" value="1"/>
</dbReference>
<proteinExistence type="predicted"/>
<evidence type="ECO:0000313" key="2">
    <source>
        <dbReference type="EMBL" id="KAJ2847802.1"/>
    </source>
</evidence>